<keyword evidence="2" id="KW-1185">Reference proteome</keyword>
<dbReference type="AlphaFoldDB" id="A0A5C4KW69"/>
<dbReference type="EMBL" id="VDDB01000013">
    <property type="protein sequence ID" value="TNB94439.1"/>
    <property type="molecule type" value="Genomic_DNA"/>
</dbReference>
<dbReference type="Proteomes" id="UP000306272">
    <property type="component" value="Unassembled WGS sequence"/>
</dbReference>
<gene>
    <name evidence="1" type="ORF">FHG55_15410</name>
</gene>
<sequence>MPEKRQPVSAGCRFSAACPPLAPTPQTHCGSGLAREGGVSVNICCPDTLPSRASPLPQGICGV</sequence>
<reference evidence="1" key="1">
    <citation type="submission" date="2019-06" db="EMBL/GenBank/DDBJ databases">
        <title>Pseudomonas-derived Butenolides : (Bio)synthesis of Styrolides.</title>
        <authorList>
            <person name="Klapper M."/>
            <person name="Chowdhury S."/>
            <person name="Stallforth P."/>
        </authorList>
    </citation>
    <scope>NUCLEOTIDE SEQUENCE [LARGE SCALE GENOMIC DNA]</scope>
    <source>
        <strain evidence="1">EC-S101</strain>
    </source>
</reference>
<proteinExistence type="predicted"/>
<organism evidence="1 2">
    <name type="scientific">Pseudomonas jessenii</name>
    <dbReference type="NCBI Taxonomy" id="77298"/>
    <lineage>
        <taxon>Bacteria</taxon>
        <taxon>Pseudomonadati</taxon>
        <taxon>Pseudomonadota</taxon>
        <taxon>Gammaproteobacteria</taxon>
        <taxon>Pseudomonadales</taxon>
        <taxon>Pseudomonadaceae</taxon>
        <taxon>Pseudomonas</taxon>
    </lineage>
</organism>
<protein>
    <submittedName>
        <fullName evidence="1">Uncharacterized protein</fullName>
    </submittedName>
</protein>
<comment type="caution">
    <text evidence="1">The sequence shown here is derived from an EMBL/GenBank/DDBJ whole genome shotgun (WGS) entry which is preliminary data.</text>
</comment>
<evidence type="ECO:0000313" key="2">
    <source>
        <dbReference type="Proteomes" id="UP000306272"/>
    </source>
</evidence>
<evidence type="ECO:0000313" key="1">
    <source>
        <dbReference type="EMBL" id="TNB94439.1"/>
    </source>
</evidence>
<name>A0A5C4KW69_PSEJE</name>
<accession>A0A5C4KW69</accession>